<protein>
    <submittedName>
        <fullName evidence="2">Uncharacterized protein</fullName>
    </submittedName>
</protein>
<dbReference type="InterPro" id="IPR006175">
    <property type="entry name" value="YjgF/YER057c/UK114"/>
</dbReference>
<dbReference type="RefSeq" id="WP_200317349.1">
    <property type="nucleotide sequence ID" value="NZ_JAENJH010000002.1"/>
</dbReference>
<dbReference type="Gene3D" id="3.30.1330.40">
    <property type="entry name" value="RutC-like"/>
    <property type="match status" value="1"/>
</dbReference>
<gene>
    <name evidence="2" type="ORF">JHE00_10420</name>
</gene>
<accession>A0A934QQX5</accession>
<reference evidence="2" key="1">
    <citation type="submission" date="2020-12" db="EMBL/GenBank/DDBJ databases">
        <title>Prauserella sp. ASG 168, a novel actinomycete isolated from cave rock.</title>
        <authorList>
            <person name="Suriyachadkun C."/>
        </authorList>
    </citation>
    <scope>NUCLEOTIDE SEQUENCE</scope>
    <source>
        <strain evidence="2">ASG 168</strain>
    </source>
</reference>
<comment type="caution">
    <text evidence="2">The sequence shown here is derived from an EMBL/GenBank/DDBJ whole genome shotgun (WGS) entry which is preliminary data.</text>
</comment>
<dbReference type="PANTHER" id="PTHR11803">
    <property type="entry name" value="2-IMINOBUTANOATE/2-IMINOPROPANOATE DEAMINASE RIDA"/>
    <property type="match status" value="1"/>
</dbReference>
<feature type="region of interest" description="Disordered" evidence="1">
    <location>
        <begin position="74"/>
        <end position="96"/>
    </location>
</feature>
<dbReference type="Proteomes" id="UP000635245">
    <property type="component" value="Unassembled WGS sequence"/>
</dbReference>
<sequence length="220" mass="22766">MSRFSRRRLGAVAGGTAVTFGVGAGTASAGGHRGKGPRPTEVRFNLPQSANPSIANGVAVGSAVAVYTSSGLGPAAANPGAPPGSPEQYVDPSVFPDGAMPAGVTVTEAQAWNTLQRIVDNLVEMDAKPQHVITMKCYLKRPPGAADADYAGWNRAYRHFFANVDLGTGRPIAMPIGTTPPVRPHLVNAARPARATTEVAGLAVPGWLVEVEVQATYSAR</sequence>
<organism evidence="2 3">
    <name type="scientific">Prauserella cavernicola</name>
    <dbReference type="NCBI Taxonomy" id="2800127"/>
    <lineage>
        <taxon>Bacteria</taxon>
        <taxon>Bacillati</taxon>
        <taxon>Actinomycetota</taxon>
        <taxon>Actinomycetes</taxon>
        <taxon>Pseudonocardiales</taxon>
        <taxon>Pseudonocardiaceae</taxon>
        <taxon>Prauserella</taxon>
    </lineage>
</organism>
<dbReference type="Pfam" id="PF01042">
    <property type="entry name" value="Ribonuc_L-PSP"/>
    <property type="match status" value="1"/>
</dbReference>
<keyword evidence="3" id="KW-1185">Reference proteome</keyword>
<evidence type="ECO:0000256" key="1">
    <source>
        <dbReference type="SAM" id="MobiDB-lite"/>
    </source>
</evidence>
<dbReference type="SUPFAM" id="SSF55298">
    <property type="entry name" value="YjgF-like"/>
    <property type="match status" value="1"/>
</dbReference>
<dbReference type="GO" id="GO:0005829">
    <property type="term" value="C:cytosol"/>
    <property type="evidence" value="ECO:0007669"/>
    <property type="project" value="TreeGrafter"/>
</dbReference>
<proteinExistence type="predicted"/>
<dbReference type="EMBL" id="JAENJH010000002">
    <property type="protein sequence ID" value="MBK1784740.1"/>
    <property type="molecule type" value="Genomic_DNA"/>
</dbReference>
<dbReference type="AlphaFoldDB" id="A0A934QQX5"/>
<evidence type="ECO:0000313" key="3">
    <source>
        <dbReference type="Proteomes" id="UP000635245"/>
    </source>
</evidence>
<dbReference type="PROSITE" id="PS51318">
    <property type="entry name" value="TAT"/>
    <property type="match status" value="1"/>
</dbReference>
<dbReference type="InterPro" id="IPR006311">
    <property type="entry name" value="TAT_signal"/>
</dbReference>
<dbReference type="GO" id="GO:0019239">
    <property type="term" value="F:deaminase activity"/>
    <property type="evidence" value="ECO:0007669"/>
    <property type="project" value="TreeGrafter"/>
</dbReference>
<evidence type="ECO:0000313" key="2">
    <source>
        <dbReference type="EMBL" id="MBK1784740.1"/>
    </source>
</evidence>
<dbReference type="PANTHER" id="PTHR11803:SF59">
    <property type="entry name" value="ENDORIBONUCLEASE"/>
    <property type="match status" value="1"/>
</dbReference>
<name>A0A934QQX5_9PSEU</name>
<dbReference type="InterPro" id="IPR035959">
    <property type="entry name" value="RutC-like_sf"/>
</dbReference>